<proteinExistence type="predicted"/>
<keyword evidence="4" id="KW-1185">Reference proteome</keyword>
<dbReference type="EMBL" id="JAPCID010000012">
    <property type="protein sequence ID" value="MDA0137901.1"/>
    <property type="molecule type" value="Genomic_DNA"/>
</dbReference>
<protein>
    <submittedName>
        <fullName evidence="3">Uncharacterized protein</fullName>
    </submittedName>
</protein>
<sequence length="130" mass="12984">MTTLLRTGLAALALAVAAVPAAADPADAATKKTKRTAVAKKKKAPAKKKAAKPVAVQTASVPAVEAVQTSEPTPALAPEPTFTSVISIGGFVFYNVTYAEAVAQYQALIASGATPPPPVTSISVTVGVGN</sequence>
<organism evidence="3 4">
    <name type="scientific">Solirubrobacter deserti</name>
    <dbReference type="NCBI Taxonomy" id="2282478"/>
    <lineage>
        <taxon>Bacteria</taxon>
        <taxon>Bacillati</taxon>
        <taxon>Actinomycetota</taxon>
        <taxon>Thermoleophilia</taxon>
        <taxon>Solirubrobacterales</taxon>
        <taxon>Solirubrobacteraceae</taxon>
        <taxon>Solirubrobacter</taxon>
    </lineage>
</organism>
<feature type="signal peptide" evidence="2">
    <location>
        <begin position="1"/>
        <end position="23"/>
    </location>
</feature>
<evidence type="ECO:0000313" key="4">
    <source>
        <dbReference type="Proteomes" id="UP001147700"/>
    </source>
</evidence>
<feature type="region of interest" description="Disordered" evidence="1">
    <location>
        <begin position="29"/>
        <end position="50"/>
    </location>
</feature>
<dbReference type="Proteomes" id="UP001147700">
    <property type="component" value="Unassembled WGS sequence"/>
</dbReference>
<reference evidence="3" key="1">
    <citation type="submission" date="2022-10" db="EMBL/GenBank/DDBJ databases">
        <title>The WGS of Solirubrobacter sp. CPCC 204708.</title>
        <authorList>
            <person name="Jiang Z."/>
        </authorList>
    </citation>
    <scope>NUCLEOTIDE SEQUENCE</scope>
    <source>
        <strain evidence="3">CPCC 204708</strain>
    </source>
</reference>
<evidence type="ECO:0000313" key="3">
    <source>
        <dbReference type="EMBL" id="MDA0137901.1"/>
    </source>
</evidence>
<gene>
    <name evidence="3" type="ORF">OJ962_10350</name>
</gene>
<dbReference type="RefSeq" id="WP_202952801.1">
    <property type="nucleotide sequence ID" value="NZ_JAPCID010000012.1"/>
</dbReference>
<comment type="caution">
    <text evidence="3">The sequence shown here is derived from an EMBL/GenBank/DDBJ whole genome shotgun (WGS) entry which is preliminary data.</text>
</comment>
<keyword evidence="2" id="KW-0732">Signal</keyword>
<feature type="chain" id="PRO_5046468621" evidence="2">
    <location>
        <begin position="24"/>
        <end position="130"/>
    </location>
</feature>
<accession>A0ABT4RHS2</accession>
<evidence type="ECO:0000256" key="2">
    <source>
        <dbReference type="SAM" id="SignalP"/>
    </source>
</evidence>
<evidence type="ECO:0000256" key="1">
    <source>
        <dbReference type="SAM" id="MobiDB-lite"/>
    </source>
</evidence>
<name>A0ABT4RHS2_9ACTN</name>
<feature type="compositionally biased region" description="Basic residues" evidence="1">
    <location>
        <begin position="31"/>
        <end position="50"/>
    </location>
</feature>